<evidence type="ECO:0000313" key="2">
    <source>
        <dbReference type="EMBL" id="MBD8503889.1"/>
    </source>
</evidence>
<dbReference type="Gene3D" id="1.10.3210.10">
    <property type="entry name" value="Hypothetical protein af1432"/>
    <property type="match status" value="1"/>
</dbReference>
<keyword evidence="3" id="KW-1185">Reference proteome</keyword>
<dbReference type="InterPro" id="IPR052340">
    <property type="entry name" value="RNase_Y/CdgJ"/>
</dbReference>
<evidence type="ECO:0000313" key="3">
    <source>
        <dbReference type="Proteomes" id="UP000603602"/>
    </source>
</evidence>
<reference evidence="3" key="1">
    <citation type="submission" date="2023-07" db="EMBL/GenBank/DDBJ databases">
        <title>Thauera sp. CAU 1555 isolated from sand of Yaerae Beach.</title>
        <authorList>
            <person name="Kim W."/>
        </authorList>
    </citation>
    <scope>NUCLEOTIDE SEQUENCE [LARGE SCALE GENOMIC DNA]</scope>
    <source>
        <strain evidence="3">CAU 1555</strain>
    </source>
</reference>
<sequence>MTAAALPSDALAPLTREALAARIDALPALPTVASGLLRGFDDPDVDTAQLARQLAADQSLAARALRVANSPFYGLPGRVESIREAIMVLGLRAVRSLVFSAAVVRTLSATQTAAPFDALSFWRHGVATAVAARHLAQHAGCSADTAFTAGLLHDVGKLVLAVTCPQHYAAALAWQQQANCLTNEAEQQVMGLTHADAGALLAERWGLPAAIGAAVAHHHHPGEAARQPLAAVVCAANVLAHGLGLADGGDESVPPLDDAVCAALKLDWARLGGALSRIETEFEDTLNALID</sequence>
<dbReference type="SUPFAM" id="SSF109604">
    <property type="entry name" value="HD-domain/PDEase-like"/>
    <property type="match status" value="1"/>
</dbReference>
<dbReference type="EMBL" id="JACYTO010000002">
    <property type="protein sequence ID" value="MBD8503889.1"/>
    <property type="molecule type" value="Genomic_DNA"/>
</dbReference>
<dbReference type="InterPro" id="IPR013976">
    <property type="entry name" value="HDOD"/>
</dbReference>
<dbReference type="CDD" id="cd00077">
    <property type="entry name" value="HDc"/>
    <property type="match status" value="1"/>
</dbReference>
<dbReference type="PANTHER" id="PTHR33525:SF3">
    <property type="entry name" value="RIBONUCLEASE Y"/>
    <property type="match status" value="1"/>
</dbReference>
<evidence type="ECO:0000259" key="1">
    <source>
        <dbReference type="PROSITE" id="PS51833"/>
    </source>
</evidence>
<gene>
    <name evidence="2" type="ORF">IFO67_13425</name>
</gene>
<dbReference type="PROSITE" id="PS51833">
    <property type="entry name" value="HDOD"/>
    <property type="match status" value="1"/>
</dbReference>
<accession>A0ABR9BC28</accession>
<dbReference type="PANTHER" id="PTHR33525">
    <property type="match status" value="1"/>
</dbReference>
<organism evidence="2 3">
    <name type="scientific">Thauera sedimentorum</name>
    <dbReference type="NCBI Taxonomy" id="2767595"/>
    <lineage>
        <taxon>Bacteria</taxon>
        <taxon>Pseudomonadati</taxon>
        <taxon>Pseudomonadota</taxon>
        <taxon>Betaproteobacteria</taxon>
        <taxon>Rhodocyclales</taxon>
        <taxon>Zoogloeaceae</taxon>
        <taxon>Thauera</taxon>
    </lineage>
</organism>
<feature type="domain" description="HDOD" evidence="1">
    <location>
        <begin position="26"/>
        <end position="221"/>
    </location>
</feature>
<dbReference type="Pfam" id="PF08668">
    <property type="entry name" value="HDOD"/>
    <property type="match status" value="1"/>
</dbReference>
<name>A0ABR9BC28_9RHOO</name>
<dbReference type="InterPro" id="IPR003607">
    <property type="entry name" value="HD/PDEase_dom"/>
</dbReference>
<dbReference type="InterPro" id="IPR006675">
    <property type="entry name" value="HDIG_dom"/>
</dbReference>
<comment type="caution">
    <text evidence="2">The sequence shown here is derived from an EMBL/GenBank/DDBJ whole genome shotgun (WGS) entry which is preliminary data.</text>
</comment>
<dbReference type="Proteomes" id="UP000603602">
    <property type="component" value="Unassembled WGS sequence"/>
</dbReference>
<protein>
    <submittedName>
        <fullName evidence="2">HDOD domain-containing protein</fullName>
    </submittedName>
</protein>
<dbReference type="NCBIfam" id="TIGR00277">
    <property type="entry name" value="HDIG"/>
    <property type="match status" value="1"/>
</dbReference>
<dbReference type="RefSeq" id="WP_187718682.1">
    <property type="nucleotide sequence ID" value="NZ_JACTAH010000002.1"/>
</dbReference>
<proteinExistence type="predicted"/>